<dbReference type="Proteomes" id="UP000199227">
    <property type="component" value="Unassembled WGS sequence"/>
</dbReference>
<name>A0A1I5KSC1_9BACT</name>
<protein>
    <submittedName>
        <fullName evidence="2">REP element-mobilizing transposase RayT</fullName>
    </submittedName>
</protein>
<dbReference type="SMART" id="SM01321">
    <property type="entry name" value="Y1_Tnp"/>
    <property type="match status" value="1"/>
</dbReference>
<proteinExistence type="predicted"/>
<dbReference type="PANTHER" id="PTHR34322:SF2">
    <property type="entry name" value="TRANSPOSASE IS200-LIKE DOMAIN-CONTAINING PROTEIN"/>
    <property type="match status" value="1"/>
</dbReference>
<keyword evidence="3" id="KW-1185">Reference proteome</keyword>
<dbReference type="RefSeq" id="WP_092909747.1">
    <property type="nucleotide sequence ID" value="NZ_FOXB01000001.1"/>
</dbReference>
<dbReference type="GO" id="GO:0006313">
    <property type="term" value="P:DNA transposition"/>
    <property type="evidence" value="ECO:0007669"/>
    <property type="project" value="InterPro"/>
</dbReference>
<dbReference type="InterPro" id="IPR036515">
    <property type="entry name" value="Transposase_17_sf"/>
</dbReference>
<dbReference type="Pfam" id="PF13384">
    <property type="entry name" value="HTH_23"/>
    <property type="match status" value="1"/>
</dbReference>
<dbReference type="OrthoDB" id="9800147at2"/>
<dbReference type="STRING" id="223786.SAMN05216234_10149"/>
<organism evidence="2 3">
    <name type="scientific">Hydrogenimonas thermophila</name>
    <dbReference type="NCBI Taxonomy" id="223786"/>
    <lineage>
        <taxon>Bacteria</taxon>
        <taxon>Pseudomonadati</taxon>
        <taxon>Campylobacterota</taxon>
        <taxon>Epsilonproteobacteria</taxon>
        <taxon>Campylobacterales</taxon>
        <taxon>Hydrogenimonadaceae</taxon>
        <taxon>Hydrogenimonas</taxon>
    </lineage>
</organism>
<dbReference type="EMBL" id="FOXB01000001">
    <property type="protein sequence ID" value="SFO87536.1"/>
    <property type="molecule type" value="Genomic_DNA"/>
</dbReference>
<dbReference type="SUPFAM" id="SSF143422">
    <property type="entry name" value="Transposase IS200-like"/>
    <property type="match status" value="1"/>
</dbReference>
<feature type="domain" description="Transposase IS200-like" evidence="1">
    <location>
        <begin position="8"/>
        <end position="122"/>
    </location>
</feature>
<dbReference type="Pfam" id="PF01797">
    <property type="entry name" value="Y1_Tnp"/>
    <property type="match status" value="1"/>
</dbReference>
<reference evidence="2 3" key="1">
    <citation type="submission" date="2016-10" db="EMBL/GenBank/DDBJ databases">
        <authorList>
            <person name="de Groot N.N."/>
        </authorList>
    </citation>
    <scope>NUCLEOTIDE SEQUENCE [LARGE SCALE GENOMIC DNA]</scope>
    <source>
        <strain evidence="2 3">EP1-55-1</strain>
    </source>
</reference>
<dbReference type="GO" id="GO:0004803">
    <property type="term" value="F:transposase activity"/>
    <property type="evidence" value="ECO:0007669"/>
    <property type="project" value="InterPro"/>
</dbReference>
<dbReference type="InterPro" id="IPR002686">
    <property type="entry name" value="Transposase_17"/>
</dbReference>
<dbReference type="Gene3D" id="3.30.70.1290">
    <property type="entry name" value="Transposase IS200-like"/>
    <property type="match status" value="1"/>
</dbReference>
<dbReference type="GO" id="GO:0003677">
    <property type="term" value="F:DNA binding"/>
    <property type="evidence" value="ECO:0007669"/>
    <property type="project" value="InterPro"/>
</dbReference>
<dbReference type="AlphaFoldDB" id="A0A1I5KSC1"/>
<dbReference type="PANTHER" id="PTHR34322">
    <property type="entry name" value="TRANSPOSASE, Y1_TNP DOMAIN-CONTAINING"/>
    <property type="match status" value="1"/>
</dbReference>
<accession>A0A1I5KSC1</accession>
<sequence>MPRQNRIEQNGFYHIINRGVAKNTIYHDDEDFNKFLEIVNDTSDEYGFEIYSFCLMNNHYHLLMKIINQNLSMSLQKINARYSIYYNKKYERVGPLWRGRFKSWYIYDGNYLNVLVRYIEFNPVKAKLCKKIGQYRWAMSSRGFRFSMLNYELIDSTNFDKEMDLSELKKIDELYNTKVKMKDIIDKKELKPLEEYFETLPKEEAIFCAIKNGYKASQVAEHLDLSKSTVSRILKKYRQKIKLFNKLKDKGVFQSYSKDVEYATVGEKLTIENLLKYGDLNDIALGFKLFGKRPMKKALGY</sequence>
<gene>
    <name evidence="2" type="ORF">SAMN05216234_10149</name>
</gene>
<dbReference type="Gene3D" id="1.10.10.60">
    <property type="entry name" value="Homeodomain-like"/>
    <property type="match status" value="1"/>
</dbReference>
<evidence type="ECO:0000313" key="3">
    <source>
        <dbReference type="Proteomes" id="UP000199227"/>
    </source>
</evidence>
<evidence type="ECO:0000259" key="1">
    <source>
        <dbReference type="SMART" id="SM01321"/>
    </source>
</evidence>
<evidence type="ECO:0000313" key="2">
    <source>
        <dbReference type="EMBL" id="SFO87536.1"/>
    </source>
</evidence>